<evidence type="ECO:0000256" key="1">
    <source>
        <dbReference type="SAM" id="SignalP"/>
    </source>
</evidence>
<evidence type="ECO:0000313" key="3">
    <source>
        <dbReference type="Proteomes" id="UP000256763"/>
    </source>
</evidence>
<dbReference type="AlphaFoldDB" id="A0A3E0WJN2"/>
<feature type="chain" id="PRO_5017793092" evidence="1">
    <location>
        <begin position="24"/>
        <end position="159"/>
    </location>
</feature>
<dbReference type="RefSeq" id="WP_116303520.1">
    <property type="nucleotide sequence ID" value="NZ_NFZV01000023.1"/>
</dbReference>
<reference evidence="3" key="1">
    <citation type="submission" date="2017-05" db="EMBL/GenBank/DDBJ databases">
        <authorList>
            <person name="Sharma S."/>
            <person name="Sidhu C."/>
            <person name="Pinnaka A.K."/>
        </authorList>
    </citation>
    <scope>NUCLEOTIDE SEQUENCE [LARGE SCALE GENOMIC DNA]</scope>
    <source>
        <strain evidence="3">AK93</strain>
    </source>
</reference>
<dbReference type="EMBL" id="NFZW01000030">
    <property type="protein sequence ID" value="RFA32351.1"/>
    <property type="molecule type" value="Genomic_DNA"/>
</dbReference>
<dbReference type="Proteomes" id="UP000256763">
    <property type="component" value="Unassembled WGS sequence"/>
</dbReference>
<protein>
    <submittedName>
        <fullName evidence="2">Uncharacterized protein</fullName>
    </submittedName>
</protein>
<feature type="signal peptide" evidence="1">
    <location>
        <begin position="1"/>
        <end position="23"/>
    </location>
</feature>
<gene>
    <name evidence="2" type="ORF">CAL65_19900</name>
</gene>
<proteinExistence type="predicted"/>
<keyword evidence="1" id="KW-0732">Signal</keyword>
<accession>A0A3E0WJN2</accession>
<keyword evidence="3" id="KW-1185">Reference proteome</keyword>
<sequence length="159" mass="17100">MSRSPVRYLPFVGLLIAPLSVQAAGGHYAVDDAMVVAPGSCEIEAWYSRGDGDNQDYTAVPTCNPWGNLEIGLGASRVQDAGEWDTWAELNVKSIVRPFERGGYGWGIAAATSYGGAQDRVEGGVIYLPLSVHVAETLVMNYNLGWAYERDGDDAAIWG</sequence>
<dbReference type="OrthoDB" id="5782902at2"/>
<organism evidence="2 3">
    <name type="scientific">Alkalilimnicola ehrlichii</name>
    <dbReference type="NCBI Taxonomy" id="351052"/>
    <lineage>
        <taxon>Bacteria</taxon>
        <taxon>Pseudomonadati</taxon>
        <taxon>Pseudomonadota</taxon>
        <taxon>Gammaproteobacteria</taxon>
        <taxon>Chromatiales</taxon>
        <taxon>Ectothiorhodospiraceae</taxon>
        <taxon>Alkalilimnicola</taxon>
    </lineage>
</organism>
<name>A0A3E0WJN2_9GAMM</name>
<comment type="caution">
    <text evidence="2">The sequence shown here is derived from an EMBL/GenBank/DDBJ whole genome shotgun (WGS) entry which is preliminary data.</text>
</comment>
<evidence type="ECO:0000313" key="2">
    <source>
        <dbReference type="EMBL" id="RFA32351.1"/>
    </source>
</evidence>